<dbReference type="RefSeq" id="WP_264847723.1">
    <property type="nucleotide sequence ID" value="NZ_BPMA01000071.1"/>
</dbReference>
<organism evidence="1 3">
    <name type="scientific">Capnocytophaga catalasegens</name>
    <dbReference type="NCBI Taxonomy" id="1004260"/>
    <lineage>
        <taxon>Bacteria</taxon>
        <taxon>Pseudomonadati</taxon>
        <taxon>Bacteroidota</taxon>
        <taxon>Flavobacteriia</taxon>
        <taxon>Flavobacteriales</taxon>
        <taxon>Flavobacteriaceae</taxon>
        <taxon>Capnocytophaga</taxon>
    </lineage>
</organism>
<gene>
    <name evidence="1" type="ORF">RCZ15_23490</name>
    <name evidence="2" type="ORF">RCZ16_25960</name>
</gene>
<reference evidence="1 4" key="1">
    <citation type="submission" date="2021-11" db="EMBL/GenBank/DDBJ databases">
        <title>Draft genome sequence of Capnocytophaga sp. strain KC07075 isolated from cat oral cavity.</title>
        <authorList>
            <person name="Suzuki M."/>
            <person name="Imaoka K."/>
            <person name="Kimura M."/>
            <person name="Morikawa S."/>
            <person name="Maeda K."/>
        </authorList>
    </citation>
    <scope>NUCLEOTIDE SEQUENCE</scope>
    <source>
        <strain evidence="1">KC07075</strain>
        <strain evidence="2 4">KC07079</strain>
    </source>
</reference>
<name>A0AAV5AZA9_9FLAO</name>
<evidence type="ECO:0008006" key="5">
    <source>
        <dbReference type="Google" id="ProtNLM"/>
    </source>
</evidence>
<protein>
    <recommendedName>
        <fullName evidence="5">Sugar-binding protein</fullName>
    </recommendedName>
</protein>
<comment type="caution">
    <text evidence="1">The sequence shown here is derived from an EMBL/GenBank/DDBJ whole genome shotgun (WGS) entry which is preliminary data.</text>
</comment>
<dbReference type="Proteomes" id="UP001207736">
    <property type="component" value="Unassembled WGS sequence"/>
</dbReference>
<accession>A0AAV5AZA9</accession>
<dbReference type="EMBL" id="BQKB01000085">
    <property type="protein sequence ID" value="GJM54280.1"/>
    <property type="molecule type" value="Genomic_DNA"/>
</dbReference>
<proteinExistence type="predicted"/>
<keyword evidence="4" id="KW-1185">Reference proteome</keyword>
<evidence type="ECO:0000313" key="1">
    <source>
        <dbReference type="EMBL" id="GJM51376.1"/>
    </source>
</evidence>
<dbReference type="AlphaFoldDB" id="A0AAV5AZA9"/>
<sequence length="313" mass="38317">MKKIALLIAFVPLFVFSQKLYYKKGVKSVKQVNRMYSSSYANGKKLVKYYEDYNNPIYMETFDRKGNKLKKIEFDAQLFIKEEEISIYKRNKEVQQINHFPKDSLYIIENISYDKKKRQKIYAPDIQKIANWDKRKDYLLKKYDYYLTKKVFTYQKNKENYTIEQYNYKNELVKIDSVKYDPKRREILDLGYTPDRKNIDKKHHFYNKKGKTIKSLWYNEDLKTYSQITYTYNKYNVLQETKDIDLEMNRVVFRKFNDKGDEIEYVNKTIQGDGEIKKMYEYLYDAHGNWIQRKQLNQKNEIEIVSEREILYY</sequence>
<evidence type="ECO:0000313" key="3">
    <source>
        <dbReference type="Proteomes" id="UP001207736"/>
    </source>
</evidence>
<evidence type="ECO:0000313" key="2">
    <source>
        <dbReference type="EMBL" id="GJM54280.1"/>
    </source>
</evidence>
<dbReference type="Proteomes" id="UP001208692">
    <property type="component" value="Unassembled WGS sequence"/>
</dbReference>
<evidence type="ECO:0000313" key="4">
    <source>
        <dbReference type="Proteomes" id="UP001208692"/>
    </source>
</evidence>
<dbReference type="EMBL" id="BQKA01000052">
    <property type="protein sequence ID" value="GJM51376.1"/>
    <property type="molecule type" value="Genomic_DNA"/>
</dbReference>